<evidence type="ECO:0008006" key="3">
    <source>
        <dbReference type="Google" id="ProtNLM"/>
    </source>
</evidence>
<dbReference type="SUPFAM" id="SSF54427">
    <property type="entry name" value="NTF2-like"/>
    <property type="match status" value="1"/>
</dbReference>
<dbReference type="RefSeq" id="XP_018035636.1">
    <property type="nucleotide sequence ID" value="XM_018180279.1"/>
</dbReference>
<sequence length="167" mass="19276">MSTSMRIQTPQTFLSSFATLSIPSFSAVLADSYKHNYAPASLVAELNRGGYDGKEAFLEHIRSVAKLMTGFPVTPLRMIQDEAENAVWAWCRSWAEWRESVVDGDAEWGYEGEYVFMFWMDGEGKIEKCVEMLDTWATREKLLVLSARARENIKRRTGEEFKWLERE</sequence>
<protein>
    <recommendedName>
        <fullName evidence="3">SnoaL-like domain-containing protein</fullName>
    </recommendedName>
</protein>
<dbReference type="GeneID" id="28763765"/>
<dbReference type="OrthoDB" id="3758478at2759"/>
<accession>A0A177CDG2</accession>
<dbReference type="Proteomes" id="UP000077069">
    <property type="component" value="Unassembled WGS sequence"/>
</dbReference>
<dbReference type="Gene3D" id="3.10.450.50">
    <property type="match status" value="1"/>
</dbReference>
<dbReference type="AlphaFoldDB" id="A0A177CDG2"/>
<dbReference type="InterPro" id="IPR032710">
    <property type="entry name" value="NTF2-like_dom_sf"/>
</dbReference>
<evidence type="ECO:0000313" key="2">
    <source>
        <dbReference type="Proteomes" id="UP000077069"/>
    </source>
</evidence>
<organism evidence="1 2">
    <name type="scientific">Paraphaeosphaeria sporulosa</name>
    <dbReference type="NCBI Taxonomy" id="1460663"/>
    <lineage>
        <taxon>Eukaryota</taxon>
        <taxon>Fungi</taxon>
        <taxon>Dikarya</taxon>
        <taxon>Ascomycota</taxon>
        <taxon>Pezizomycotina</taxon>
        <taxon>Dothideomycetes</taxon>
        <taxon>Pleosporomycetidae</taxon>
        <taxon>Pleosporales</taxon>
        <taxon>Massarineae</taxon>
        <taxon>Didymosphaeriaceae</taxon>
        <taxon>Paraphaeosphaeria</taxon>
    </lineage>
</organism>
<evidence type="ECO:0000313" key="1">
    <source>
        <dbReference type="EMBL" id="OAG05271.1"/>
    </source>
</evidence>
<dbReference type="EMBL" id="KV441553">
    <property type="protein sequence ID" value="OAG05271.1"/>
    <property type="molecule type" value="Genomic_DNA"/>
</dbReference>
<name>A0A177CDG2_9PLEO</name>
<proteinExistence type="predicted"/>
<reference evidence="1 2" key="1">
    <citation type="submission" date="2016-05" db="EMBL/GenBank/DDBJ databases">
        <title>Comparative analysis of secretome profiles of manganese(II)-oxidizing ascomycete fungi.</title>
        <authorList>
            <consortium name="DOE Joint Genome Institute"/>
            <person name="Zeiner C.A."/>
            <person name="Purvine S.O."/>
            <person name="Zink E.M."/>
            <person name="Wu S."/>
            <person name="Pasa-Tolic L."/>
            <person name="Chaput D.L."/>
            <person name="Haridas S."/>
            <person name="Grigoriev I.V."/>
            <person name="Santelli C.M."/>
            <person name="Hansel C.M."/>
        </authorList>
    </citation>
    <scope>NUCLEOTIDE SEQUENCE [LARGE SCALE GENOMIC DNA]</scope>
    <source>
        <strain evidence="1 2">AP3s5-JAC2a</strain>
    </source>
</reference>
<dbReference type="InParanoid" id="A0A177CDG2"/>
<gene>
    <name evidence="1" type="ORF">CC84DRAFT_1177344</name>
</gene>
<keyword evidence="2" id="KW-1185">Reference proteome</keyword>
<dbReference type="STRING" id="1460663.A0A177CDG2"/>